<organism evidence="1 2">
    <name type="scientific">Paenibacillus mucilaginosus (strain KNP414)</name>
    <dbReference type="NCBI Taxonomy" id="1036673"/>
    <lineage>
        <taxon>Bacteria</taxon>
        <taxon>Bacillati</taxon>
        <taxon>Bacillota</taxon>
        <taxon>Bacilli</taxon>
        <taxon>Bacillales</taxon>
        <taxon>Paenibacillaceae</taxon>
        <taxon>Paenibacillus</taxon>
    </lineage>
</organism>
<dbReference type="HOGENOM" id="CLU_3346732_0_0_9"/>
<evidence type="ECO:0000313" key="1">
    <source>
        <dbReference type="EMBL" id="AEI41401.1"/>
    </source>
</evidence>
<dbReference type="AlphaFoldDB" id="F8FCY4"/>
<dbReference type="Proteomes" id="UP000006620">
    <property type="component" value="Chromosome"/>
</dbReference>
<evidence type="ECO:0000313" key="2">
    <source>
        <dbReference type="Proteomes" id="UP000006620"/>
    </source>
</evidence>
<gene>
    <name evidence="1" type="ordered locus">KNP414_02842</name>
</gene>
<name>F8FCY4_PAEMK</name>
<dbReference type="EMBL" id="CP002869">
    <property type="protein sequence ID" value="AEI41401.1"/>
    <property type="molecule type" value="Genomic_DNA"/>
</dbReference>
<reference evidence="1 2" key="2">
    <citation type="journal article" date="2013" name="Genome Announc.">
        <title>Genome Sequence of Growth-Improving Paenibacillus mucilaginosus Strain KNP414.</title>
        <authorList>
            <person name="Lu J.J."/>
            <person name="Wang J.F."/>
            <person name="Hu X.F."/>
        </authorList>
    </citation>
    <scope>NUCLEOTIDE SEQUENCE [LARGE SCALE GENOMIC DNA]</scope>
    <source>
        <strain evidence="1 2">KNP414</strain>
    </source>
</reference>
<sequence>MPEVGPESHSSTSAAKGEEAALHFACFSPFSSGHKIA</sequence>
<proteinExistence type="predicted"/>
<accession>F8FCY4</accession>
<protein>
    <submittedName>
        <fullName evidence="1">Uncharacterized protein</fullName>
    </submittedName>
</protein>
<reference evidence="2" key="1">
    <citation type="submission" date="2011-06" db="EMBL/GenBank/DDBJ databases">
        <title>Complete genome sequence of Paenibacillus mucilaginosus KNP414.</title>
        <authorList>
            <person name="Wang J."/>
            <person name="Hu S."/>
            <person name="Hu X."/>
            <person name="Zhang B."/>
            <person name="Dong D."/>
            <person name="Zhang S."/>
            <person name="Zhao K."/>
            <person name="Wu D."/>
        </authorList>
    </citation>
    <scope>NUCLEOTIDE SEQUENCE [LARGE SCALE GENOMIC DNA]</scope>
    <source>
        <strain evidence="2">KNP414</strain>
    </source>
</reference>
<dbReference type="KEGG" id="pms:KNP414_02842"/>